<dbReference type="EMBL" id="KZ988119">
    <property type="protein sequence ID" value="RKP13064.1"/>
    <property type="molecule type" value="Genomic_DNA"/>
</dbReference>
<sequence>MIIQGSRGDGLSWSWAVPKREDRYRKGKPMRLDGSRHTQDGKYRDGGKMMQMKDERAQKKDVMIHRESGKGHRKSEAERSTRLVQEGIRLQHRNEDLWDKGDEIRIHRLMDQEDIGMDGDGGGGENGSEGEVEEDELHDTHWLGRDEEDG</sequence>
<accession>A0A4P9Y318</accession>
<evidence type="ECO:0000313" key="3">
    <source>
        <dbReference type="Proteomes" id="UP000267251"/>
    </source>
</evidence>
<feature type="region of interest" description="Disordered" evidence="1">
    <location>
        <begin position="24"/>
        <end position="81"/>
    </location>
</feature>
<protein>
    <submittedName>
        <fullName evidence="2">Uncharacterized protein</fullName>
    </submittedName>
</protein>
<name>A0A4P9Y318_9FUNG</name>
<dbReference type="AlphaFoldDB" id="A0A4P9Y318"/>
<reference evidence="3" key="1">
    <citation type="journal article" date="2018" name="Nat. Microbiol.">
        <title>Leveraging single-cell genomics to expand the fungal tree of life.</title>
        <authorList>
            <person name="Ahrendt S.R."/>
            <person name="Quandt C.A."/>
            <person name="Ciobanu D."/>
            <person name="Clum A."/>
            <person name="Salamov A."/>
            <person name="Andreopoulos B."/>
            <person name="Cheng J.F."/>
            <person name="Woyke T."/>
            <person name="Pelin A."/>
            <person name="Henrissat B."/>
            <person name="Reynolds N.K."/>
            <person name="Benny G.L."/>
            <person name="Smith M.E."/>
            <person name="James T.Y."/>
            <person name="Grigoriev I.V."/>
        </authorList>
    </citation>
    <scope>NUCLEOTIDE SEQUENCE [LARGE SCALE GENOMIC DNA]</scope>
</reference>
<proteinExistence type="predicted"/>
<organism evidence="2 3">
    <name type="scientific">Piptocephalis cylindrospora</name>
    <dbReference type="NCBI Taxonomy" id="1907219"/>
    <lineage>
        <taxon>Eukaryota</taxon>
        <taxon>Fungi</taxon>
        <taxon>Fungi incertae sedis</taxon>
        <taxon>Zoopagomycota</taxon>
        <taxon>Zoopagomycotina</taxon>
        <taxon>Zoopagomycetes</taxon>
        <taxon>Zoopagales</taxon>
        <taxon>Piptocephalidaceae</taxon>
        <taxon>Piptocephalis</taxon>
    </lineage>
</organism>
<feature type="region of interest" description="Disordered" evidence="1">
    <location>
        <begin position="111"/>
        <end position="150"/>
    </location>
</feature>
<evidence type="ECO:0000313" key="2">
    <source>
        <dbReference type="EMBL" id="RKP13064.1"/>
    </source>
</evidence>
<feature type="compositionally biased region" description="Gly residues" evidence="1">
    <location>
        <begin position="118"/>
        <end position="127"/>
    </location>
</feature>
<keyword evidence="3" id="KW-1185">Reference proteome</keyword>
<feature type="compositionally biased region" description="Basic and acidic residues" evidence="1">
    <location>
        <begin position="138"/>
        <end position="150"/>
    </location>
</feature>
<gene>
    <name evidence="2" type="ORF">BJ684DRAFT_16498</name>
</gene>
<evidence type="ECO:0000256" key="1">
    <source>
        <dbReference type="SAM" id="MobiDB-lite"/>
    </source>
</evidence>
<dbReference type="Proteomes" id="UP000267251">
    <property type="component" value="Unassembled WGS sequence"/>
</dbReference>
<feature type="compositionally biased region" description="Acidic residues" evidence="1">
    <location>
        <begin position="128"/>
        <end position="137"/>
    </location>
</feature>